<dbReference type="AlphaFoldDB" id="A0A4R6HNT4"/>
<dbReference type="Pfam" id="PF13148">
    <property type="entry name" value="DUF3987"/>
    <property type="match status" value="1"/>
</dbReference>
<accession>A0A4R6HNT4</accession>
<protein>
    <submittedName>
        <fullName evidence="1">Uncharacterized protein DUF3987</fullName>
    </submittedName>
</protein>
<comment type="caution">
    <text evidence="1">The sequence shown here is derived from an EMBL/GenBank/DDBJ whole genome shotgun (WGS) entry which is preliminary data.</text>
</comment>
<dbReference type="InterPro" id="IPR025048">
    <property type="entry name" value="DUF3987"/>
</dbReference>
<proteinExistence type="predicted"/>
<keyword evidence="2" id="KW-1185">Reference proteome</keyword>
<sequence>MESSDSRADEAVQVPFANTRPDHWPEYREHSLFWSAVLEAESALQVPREMAMMSALGAMSVACQGWIDVQYPTGHCVQTPLMLLTLAESGERKTTVQNRFFAAITTLNRKAAEVADERLDHYMDEQALWKQEVRAWEGTYRKAIKNGDDATSQKAKETLQKLRKKQPAFPQRPRLLYDDTTPQALVQLLNDYSPHGCLLTSEANSVFSGRALQELDKLNTLWDGGDVIVDRMTRPGFILSGARLTMALMTQPSVIHRFLSKRGEEARGMGFLARFLVVKPEEKAGTRQTRPLGPLPHLDAFNRRVEALLTDSTTDTPHLDDRAKNKKVLKFSETASSQWKKYHQGIEDAMQANQPYHYYKDHASKLMENITRMAAILHHFEEGDDEISHDTLKFCYELVLKCSQHFQRYLAGEPQVVSDANELAKTLLEWADNDDQPPYASSPELPSHLARGRQWTFTMTNLKQRGPYRLRGRENDQRLREAVKLLQKMGHVKMDRHKQYTMRENIFGGPRVPALRNGVEYRVEALPFFDEQEYYQEPHARGVVNASGYYLIKPE</sequence>
<dbReference type="Proteomes" id="UP000295150">
    <property type="component" value="Unassembled WGS sequence"/>
</dbReference>
<dbReference type="OrthoDB" id="9067983at2"/>
<gene>
    <name evidence="1" type="ORF">DFO68_105188</name>
</gene>
<organism evidence="1 2">
    <name type="scientific">Halomonas ventosae</name>
    <dbReference type="NCBI Taxonomy" id="229007"/>
    <lineage>
        <taxon>Bacteria</taxon>
        <taxon>Pseudomonadati</taxon>
        <taxon>Pseudomonadota</taxon>
        <taxon>Gammaproteobacteria</taxon>
        <taxon>Oceanospirillales</taxon>
        <taxon>Halomonadaceae</taxon>
        <taxon>Halomonas</taxon>
    </lineage>
</organism>
<evidence type="ECO:0000313" key="2">
    <source>
        <dbReference type="Proteomes" id="UP000295150"/>
    </source>
</evidence>
<name>A0A4R6HNT4_9GAMM</name>
<reference evidence="1 2" key="1">
    <citation type="submission" date="2019-03" db="EMBL/GenBank/DDBJ databases">
        <title>Freshwater and sediment microbial communities from various areas in North America, analyzing microbe dynamics in response to fracking.</title>
        <authorList>
            <person name="Lamendella R."/>
        </authorList>
    </citation>
    <scope>NUCLEOTIDE SEQUENCE [LARGE SCALE GENOMIC DNA]</scope>
    <source>
        <strain evidence="1 2">1_TX</strain>
    </source>
</reference>
<evidence type="ECO:0000313" key="1">
    <source>
        <dbReference type="EMBL" id="TDO10663.1"/>
    </source>
</evidence>
<dbReference type="RefSeq" id="WP_133482797.1">
    <property type="nucleotide sequence ID" value="NZ_SNWH01000005.1"/>
</dbReference>
<dbReference type="EMBL" id="SNWH01000005">
    <property type="protein sequence ID" value="TDO10663.1"/>
    <property type="molecule type" value="Genomic_DNA"/>
</dbReference>